<name>A0A934V1Q9_9PSEU</name>
<dbReference type="PROSITE" id="PS51257">
    <property type="entry name" value="PROKAR_LIPOPROTEIN"/>
    <property type="match status" value="1"/>
</dbReference>
<organism evidence="4 5">
    <name type="scientific">Prauserella cavernicola</name>
    <dbReference type="NCBI Taxonomy" id="2800127"/>
    <lineage>
        <taxon>Bacteria</taxon>
        <taxon>Bacillati</taxon>
        <taxon>Actinomycetota</taxon>
        <taxon>Actinomycetes</taxon>
        <taxon>Pseudonocardiales</taxon>
        <taxon>Pseudonocardiaceae</taxon>
        <taxon>Prauserella</taxon>
    </lineage>
</organism>
<evidence type="ECO:0000256" key="2">
    <source>
        <dbReference type="SAM" id="SignalP"/>
    </source>
</evidence>
<reference evidence="4" key="1">
    <citation type="submission" date="2020-12" db="EMBL/GenBank/DDBJ databases">
        <title>Prauserella sp. ASG 168, a novel actinomycete isolated from cave rock.</title>
        <authorList>
            <person name="Suriyachadkun C."/>
        </authorList>
    </citation>
    <scope>NUCLEOTIDE SEQUENCE</scope>
    <source>
        <strain evidence="4">ASG 168</strain>
    </source>
</reference>
<dbReference type="SUPFAM" id="SSF53850">
    <property type="entry name" value="Periplasmic binding protein-like II"/>
    <property type="match status" value="1"/>
</dbReference>
<dbReference type="InterPro" id="IPR015168">
    <property type="entry name" value="SsuA/THI5"/>
</dbReference>
<feature type="signal peptide" evidence="2">
    <location>
        <begin position="1"/>
        <end position="23"/>
    </location>
</feature>
<dbReference type="Gene3D" id="3.40.190.10">
    <property type="entry name" value="Periplasmic binding protein-like II"/>
    <property type="match status" value="2"/>
</dbReference>
<dbReference type="Proteomes" id="UP000635245">
    <property type="component" value="Unassembled WGS sequence"/>
</dbReference>
<dbReference type="SMART" id="SM00062">
    <property type="entry name" value="PBPb"/>
    <property type="match status" value="1"/>
</dbReference>
<comment type="similarity">
    <text evidence="1">Belongs to the bacterial solute-binding protein SsuA/TauA family.</text>
</comment>
<accession>A0A934V1Q9</accession>
<feature type="domain" description="Solute-binding protein family 3/N-terminal" evidence="3">
    <location>
        <begin position="30"/>
        <end position="249"/>
    </location>
</feature>
<dbReference type="AlphaFoldDB" id="A0A934V1Q9"/>
<sequence>MRRFRRTAALALAGLLTALTAGCGGSASGGTTTLVLGDQVKGLQTLLDASGVLEDTPYEVDWAQFQGAAPLFEAVKAGSVDTAIAADLPTLQAISGGVPVTGVAALRSTGESVAVVTQPGSPVRDVADLEGKDVVVSSAKGSIAEYLLVRALADVGLSYSDVNVRYLLPTDAQAAFSSGQIDVWATFGVYGVKALDGGARSLVTGEDGRTSGIGLLSAATASLDDPAKREAIADLLTRIERAYAWSREHRGDYVTAFAETNRVDEATAATLVDQGNDRLEPIGPEVVDAVQEVSDTMTDVGSLPSGVDVASSVETSLYPGPAGQS</sequence>
<dbReference type="InterPro" id="IPR001638">
    <property type="entry name" value="Solute-binding_3/MltF_N"/>
</dbReference>
<keyword evidence="2" id="KW-0732">Signal</keyword>
<evidence type="ECO:0000313" key="5">
    <source>
        <dbReference type="Proteomes" id="UP000635245"/>
    </source>
</evidence>
<keyword evidence="5" id="KW-1185">Reference proteome</keyword>
<evidence type="ECO:0000259" key="3">
    <source>
        <dbReference type="SMART" id="SM00062"/>
    </source>
</evidence>
<evidence type="ECO:0000313" key="4">
    <source>
        <dbReference type="EMBL" id="MBK1783716.1"/>
    </source>
</evidence>
<comment type="caution">
    <text evidence="4">The sequence shown here is derived from an EMBL/GenBank/DDBJ whole genome shotgun (WGS) entry which is preliminary data.</text>
</comment>
<feature type="chain" id="PRO_5038984769" evidence="2">
    <location>
        <begin position="24"/>
        <end position="325"/>
    </location>
</feature>
<evidence type="ECO:0000256" key="1">
    <source>
        <dbReference type="ARBA" id="ARBA00010742"/>
    </source>
</evidence>
<dbReference type="RefSeq" id="WP_200315240.1">
    <property type="nucleotide sequence ID" value="NZ_JAENJH010000001.1"/>
</dbReference>
<proteinExistence type="inferred from homology"/>
<dbReference type="PANTHER" id="PTHR30024:SF48">
    <property type="entry name" value="ABC TRANSPORTER SUBSTRATE-BINDING PROTEIN"/>
    <property type="match status" value="1"/>
</dbReference>
<gene>
    <name evidence="4" type="ORF">JHE00_05195</name>
</gene>
<dbReference type="PANTHER" id="PTHR30024">
    <property type="entry name" value="ALIPHATIC SULFONATES-BINDING PROTEIN-RELATED"/>
    <property type="match status" value="1"/>
</dbReference>
<protein>
    <submittedName>
        <fullName evidence="4">ABC transporter substrate-binding protein</fullName>
    </submittedName>
</protein>
<dbReference type="CDD" id="cd13558">
    <property type="entry name" value="PBP2_SsuA_like_2"/>
    <property type="match status" value="1"/>
</dbReference>
<dbReference type="EMBL" id="JAENJH010000001">
    <property type="protein sequence ID" value="MBK1783716.1"/>
    <property type="molecule type" value="Genomic_DNA"/>
</dbReference>
<dbReference type="Pfam" id="PF09084">
    <property type="entry name" value="NMT1"/>
    <property type="match status" value="1"/>
</dbReference>